<dbReference type="InterPro" id="IPR006860">
    <property type="entry name" value="FecR"/>
</dbReference>
<evidence type="ECO:0000313" key="3">
    <source>
        <dbReference type="Proteomes" id="UP000239089"/>
    </source>
</evidence>
<feature type="domain" description="FecR protein" evidence="1">
    <location>
        <begin position="13"/>
        <end position="102"/>
    </location>
</feature>
<dbReference type="Proteomes" id="UP000239089">
    <property type="component" value="Unassembled WGS sequence"/>
</dbReference>
<keyword evidence="3" id="KW-1185">Reference proteome</keyword>
<evidence type="ECO:0000313" key="2">
    <source>
        <dbReference type="EMBL" id="PPQ33127.1"/>
    </source>
</evidence>
<dbReference type="InterPro" id="IPR012373">
    <property type="entry name" value="Ferrdict_sens_TM"/>
</dbReference>
<dbReference type="GO" id="GO:0016989">
    <property type="term" value="F:sigma factor antagonist activity"/>
    <property type="evidence" value="ECO:0007669"/>
    <property type="project" value="TreeGrafter"/>
</dbReference>
<name>A0A2S6NEV1_9HYPH</name>
<proteinExistence type="predicted"/>
<protein>
    <recommendedName>
        <fullName evidence="1">FecR protein domain-containing protein</fullName>
    </recommendedName>
</protein>
<organism evidence="2 3">
    <name type="scientific">Rhodoblastus sphagnicola</name>
    <dbReference type="NCBI Taxonomy" id="333368"/>
    <lineage>
        <taxon>Bacteria</taxon>
        <taxon>Pseudomonadati</taxon>
        <taxon>Pseudomonadota</taxon>
        <taxon>Alphaproteobacteria</taxon>
        <taxon>Hyphomicrobiales</taxon>
        <taxon>Rhodoblastaceae</taxon>
        <taxon>Rhodoblastus</taxon>
    </lineage>
</organism>
<dbReference type="PANTHER" id="PTHR30273">
    <property type="entry name" value="PERIPLASMIC SIGNAL SENSOR AND SIGMA FACTOR ACTIVATOR FECR-RELATED"/>
    <property type="match status" value="1"/>
</dbReference>
<dbReference type="RefSeq" id="WP_104506376.1">
    <property type="nucleotide sequence ID" value="NZ_NHSJ01000028.1"/>
</dbReference>
<dbReference type="Gene3D" id="2.60.120.1440">
    <property type="match status" value="1"/>
</dbReference>
<gene>
    <name evidence="2" type="ORF">CCR94_02880</name>
</gene>
<dbReference type="EMBL" id="NHSJ01000028">
    <property type="protein sequence ID" value="PPQ33127.1"/>
    <property type="molecule type" value="Genomic_DNA"/>
</dbReference>
<dbReference type="AlphaFoldDB" id="A0A2S6NEV1"/>
<comment type="caution">
    <text evidence="2">The sequence shown here is derived from an EMBL/GenBank/DDBJ whole genome shotgun (WGS) entry which is preliminary data.</text>
</comment>
<dbReference type="Gene3D" id="3.55.50.30">
    <property type="match status" value="1"/>
</dbReference>
<dbReference type="Pfam" id="PF04773">
    <property type="entry name" value="FecR"/>
    <property type="match status" value="1"/>
</dbReference>
<sequence>MWPSLAELSADRRTGIGEQQHLALEDAVSVDLNTRTSIALHAADQGAGFDLISGEAAITVARQVGKPFHVVAADGRVMTSRAVFNVRRDGASVRLTCIEGDVAVECGRRNLTLRAAEQVAYDADGLGGVVSVDPGAVAAWRDGALLFRNTPLAEVIDEVNRYRTGRIMLIDSRLGRRLVTARFEIKHLDTVLVQIADVFKAPVKRLPGGLVLVG</sequence>
<dbReference type="PANTHER" id="PTHR30273:SF2">
    <property type="entry name" value="PROTEIN FECR"/>
    <property type="match status" value="1"/>
</dbReference>
<accession>A0A2S6NEV1</accession>
<evidence type="ECO:0000259" key="1">
    <source>
        <dbReference type="Pfam" id="PF04773"/>
    </source>
</evidence>
<reference evidence="2 3" key="1">
    <citation type="journal article" date="2018" name="Arch. Microbiol.">
        <title>New insights into the metabolic potential of the phototrophic purple bacterium Rhodopila globiformis DSM 161(T) from its draft genome sequence and evidence for a vanadium-dependent nitrogenase.</title>
        <authorList>
            <person name="Imhoff J.F."/>
            <person name="Rahn T."/>
            <person name="Kunzel S."/>
            <person name="Neulinger S.C."/>
        </authorList>
    </citation>
    <scope>NUCLEOTIDE SEQUENCE [LARGE SCALE GENOMIC DNA]</scope>
    <source>
        <strain evidence="2 3">DSM 16996</strain>
    </source>
</reference>